<dbReference type="InterPro" id="IPR051397">
    <property type="entry name" value="Zn-ADH-like_protein"/>
</dbReference>
<dbReference type="GO" id="GO:0016491">
    <property type="term" value="F:oxidoreductase activity"/>
    <property type="evidence" value="ECO:0007669"/>
    <property type="project" value="InterPro"/>
</dbReference>
<evidence type="ECO:0000313" key="3">
    <source>
        <dbReference type="Proteomes" id="UP000535543"/>
    </source>
</evidence>
<reference evidence="2 3" key="2">
    <citation type="submission" date="2020-06" db="EMBL/GenBank/DDBJ databases">
        <title>Antribacter stalactiti gen. nov., sp. nov., a new member of the family Nacardiaceae isolated from a cave.</title>
        <authorList>
            <person name="Kim I.S."/>
        </authorList>
    </citation>
    <scope>NUCLEOTIDE SEQUENCE [LARGE SCALE GENOMIC DNA]</scope>
    <source>
        <strain evidence="2 3">YC2-7</strain>
    </source>
</reference>
<dbReference type="CDD" id="cd08241">
    <property type="entry name" value="QOR1"/>
    <property type="match status" value="1"/>
</dbReference>
<dbReference type="Gene3D" id="3.40.50.720">
    <property type="entry name" value="NAD(P)-binding Rossmann-like Domain"/>
    <property type="match status" value="1"/>
</dbReference>
<dbReference type="InterPro" id="IPR013149">
    <property type="entry name" value="ADH-like_C"/>
</dbReference>
<dbReference type="SUPFAM" id="SSF51735">
    <property type="entry name" value="NAD(P)-binding Rossmann-fold domains"/>
    <property type="match status" value="1"/>
</dbReference>
<gene>
    <name evidence="2" type="ORF">FGL95_24815</name>
</gene>
<protein>
    <submittedName>
        <fullName evidence="2">NADPH:quinone oxidoreductase family protein</fullName>
    </submittedName>
</protein>
<dbReference type="SUPFAM" id="SSF50129">
    <property type="entry name" value="GroES-like"/>
    <property type="match status" value="1"/>
</dbReference>
<dbReference type="Pfam" id="PF00107">
    <property type="entry name" value="ADH_zinc_N"/>
    <property type="match status" value="1"/>
</dbReference>
<dbReference type="InterPro" id="IPR036291">
    <property type="entry name" value="NAD(P)-bd_dom_sf"/>
</dbReference>
<dbReference type="InterPro" id="IPR020843">
    <property type="entry name" value="ER"/>
</dbReference>
<dbReference type="PANTHER" id="PTHR43677:SF4">
    <property type="entry name" value="QUINONE OXIDOREDUCTASE-LIKE PROTEIN 2"/>
    <property type="match status" value="1"/>
</dbReference>
<dbReference type="Pfam" id="PF08240">
    <property type="entry name" value="ADH_N"/>
    <property type="match status" value="1"/>
</dbReference>
<accession>A0A848KPQ4</accession>
<dbReference type="RefSeq" id="WP_169592324.1">
    <property type="nucleotide sequence ID" value="NZ_VCQU01000010.1"/>
</dbReference>
<name>A0A848KPQ4_9NOCA</name>
<proteinExistence type="predicted"/>
<feature type="domain" description="Enoyl reductase (ER)" evidence="1">
    <location>
        <begin position="7"/>
        <end position="321"/>
    </location>
</feature>
<organism evidence="2 3">
    <name type="scientific">Antrihabitans stalactiti</name>
    <dbReference type="NCBI Taxonomy" id="2584121"/>
    <lineage>
        <taxon>Bacteria</taxon>
        <taxon>Bacillati</taxon>
        <taxon>Actinomycetota</taxon>
        <taxon>Actinomycetes</taxon>
        <taxon>Mycobacteriales</taxon>
        <taxon>Nocardiaceae</taxon>
        <taxon>Antrihabitans</taxon>
    </lineage>
</organism>
<sequence>MRAIQVKRLDGPSAVELVEIDEPSADDAVVIVDVAAAGITYPDVLLTRGKYQLKPPLPFVVGSEVAGVVRSAPADAGVSPGDRVLGLAVFGGGAAEVVALLPGLVFPLPANVSLEQGAGLLTNDFTAHFALRERGRLRGGETVLVHGAAGGVGTSALRMARALGAGRTIGVVSTPEKGDVARAAGATDVVLVDGWLAAVKNLTGAAGVDIVIDPVGGDRFTDSVRSLGRGGRLLVIGFTGGEIPTVKVNRLLLNNVEVVGVGWGEWVRGDPTFLAEQWKEIRALLESGALSAPDPVVFPLDQAAAALDSLESRTATGKIVLGL</sequence>
<dbReference type="InterPro" id="IPR011032">
    <property type="entry name" value="GroES-like_sf"/>
</dbReference>
<dbReference type="Proteomes" id="UP000535543">
    <property type="component" value="Unassembled WGS sequence"/>
</dbReference>
<keyword evidence="3" id="KW-1185">Reference proteome</keyword>
<dbReference type="EMBL" id="VCQU01000010">
    <property type="protein sequence ID" value="NMN98270.1"/>
    <property type="molecule type" value="Genomic_DNA"/>
</dbReference>
<evidence type="ECO:0000259" key="1">
    <source>
        <dbReference type="SMART" id="SM00829"/>
    </source>
</evidence>
<dbReference type="InterPro" id="IPR013154">
    <property type="entry name" value="ADH-like_N"/>
</dbReference>
<dbReference type="PANTHER" id="PTHR43677">
    <property type="entry name" value="SHORT-CHAIN DEHYDROGENASE/REDUCTASE"/>
    <property type="match status" value="1"/>
</dbReference>
<dbReference type="AlphaFoldDB" id="A0A848KPQ4"/>
<evidence type="ECO:0000313" key="2">
    <source>
        <dbReference type="EMBL" id="NMN98270.1"/>
    </source>
</evidence>
<dbReference type="Gene3D" id="3.90.180.10">
    <property type="entry name" value="Medium-chain alcohol dehydrogenases, catalytic domain"/>
    <property type="match status" value="1"/>
</dbReference>
<comment type="caution">
    <text evidence="2">The sequence shown here is derived from an EMBL/GenBank/DDBJ whole genome shotgun (WGS) entry which is preliminary data.</text>
</comment>
<dbReference type="SMART" id="SM00829">
    <property type="entry name" value="PKS_ER"/>
    <property type="match status" value="1"/>
</dbReference>
<reference evidence="2 3" key="1">
    <citation type="submission" date="2019-05" db="EMBL/GenBank/DDBJ databases">
        <authorList>
            <person name="Lee S.D."/>
        </authorList>
    </citation>
    <scope>NUCLEOTIDE SEQUENCE [LARGE SCALE GENOMIC DNA]</scope>
    <source>
        <strain evidence="2 3">YC2-7</strain>
    </source>
</reference>